<name>A0A9W3D524_RAPSA</name>
<reference evidence="3" key="1">
    <citation type="journal article" date="2019" name="Database">
        <title>The radish genome database (RadishGD): an integrated information resource for radish genomics.</title>
        <authorList>
            <person name="Yu H.J."/>
            <person name="Baek S."/>
            <person name="Lee Y.J."/>
            <person name="Cho A."/>
            <person name="Mun J.H."/>
        </authorList>
    </citation>
    <scope>NUCLEOTIDE SEQUENCE [LARGE SCALE GENOMIC DNA]</scope>
    <source>
        <strain evidence="3">cv. WK10039</strain>
    </source>
</reference>
<keyword evidence="2" id="KW-0732">Signal</keyword>
<accession>A0A9W3D524</accession>
<dbReference type="GeneID" id="108842335"/>
<evidence type="ECO:0000256" key="2">
    <source>
        <dbReference type="SAM" id="SignalP"/>
    </source>
</evidence>
<evidence type="ECO:0000256" key="1">
    <source>
        <dbReference type="SAM" id="MobiDB-lite"/>
    </source>
</evidence>
<protein>
    <submittedName>
        <fullName evidence="4">Serine rich endogenous peptide 16</fullName>
    </submittedName>
</protein>
<dbReference type="RefSeq" id="XP_056858789.1">
    <property type="nucleotide sequence ID" value="XM_057002809.1"/>
</dbReference>
<feature type="region of interest" description="Disordered" evidence="1">
    <location>
        <begin position="46"/>
        <end position="75"/>
    </location>
</feature>
<evidence type="ECO:0000313" key="3">
    <source>
        <dbReference type="Proteomes" id="UP000504610"/>
    </source>
</evidence>
<dbReference type="Proteomes" id="UP000504610">
    <property type="component" value="Chromosome 2"/>
</dbReference>
<proteinExistence type="predicted"/>
<sequence>MAKERSHVIALLLLSLLLCLSSQSQVGVAEAKRHTLSTTYLDSRCANEIPASPPRPRIPPKIYTPHSRSRKGKGP</sequence>
<keyword evidence="3" id="KW-1185">Reference proteome</keyword>
<evidence type="ECO:0000313" key="4">
    <source>
        <dbReference type="RefSeq" id="XP_056858789.1"/>
    </source>
</evidence>
<dbReference type="AlphaFoldDB" id="A0A9W3D524"/>
<feature type="signal peptide" evidence="2">
    <location>
        <begin position="1"/>
        <end position="24"/>
    </location>
</feature>
<organism evidence="3 4">
    <name type="scientific">Raphanus sativus</name>
    <name type="common">Radish</name>
    <name type="synonym">Raphanus raphanistrum var. sativus</name>
    <dbReference type="NCBI Taxonomy" id="3726"/>
    <lineage>
        <taxon>Eukaryota</taxon>
        <taxon>Viridiplantae</taxon>
        <taxon>Streptophyta</taxon>
        <taxon>Embryophyta</taxon>
        <taxon>Tracheophyta</taxon>
        <taxon>Spermatophyta</taxon>
        <taxon>Magnoliopsida</taxon>
        <taxon>eudicotyledons</taxon>
        <taxon>Gunneridae</taxon>
        <taxon>Pentapetalae</taxon>
        <taxon>rosids</taxon>
        <taxon>malvids</taxon>
        <taxon>Brassicales</taxon>
        <taxon>Brassicaceae</taxon>
        <taxon>Brassiceae</taxon>
        <taxon>Raphanus</taxon>
    </lineage>
</organism>
<feature type="chain" id="PRO_5040977147" evidence="2">
    <location>
        <begin position="25"/>
        <end position="75"/>
    </location>
</feature>
<dbReference type="KEGG" id="rsz:108842335"/>
<gene>
    <name evidence="4" type="primary">LOC108842335</name>
</gene>
<reference evidence="4" key="2">
    <citation type="submission" date="2025-08" db="UniProtKB">
        <authorList>
            <consortium name="RefSeq"/>
        </authorList>
    </citation>
    <scope>IDENTIFICATION</scope>
    <source>
        <tissue evidence="4">Leaf</tissue>
    </source>
</reference>